<dbReference type="Proteomes" id="UP001163152">
    <property type="component" value="Chromosome"/>
</dbReference>
<reference evidence="2" key="1">
    <citation type="submission" date="2022-12" db="EMBL/GenBank/DDBJ databases">
        <title>Polyphasic identification of a Novel Hot-Spring Cyanobacterium Ocullathermofonsia sinensis gen nov. sp. nov. and Genomic Insights on its Adaptations to the Thermal Habitat.</title>
        <authorList>
            <person name="Daroch M."/>
            <person name="Tang J."/>
            <person name="Jiang Y."/>
        </authorList>
    </citation>
    <scope>NUCLEOTIDE SEQUENCE</scope>
    <source>
        <strain evidence="2">PKUAC-SCTA174</strain>
    </source>
</reference>
<evidence type="ECO:0008006" key="4">
    <source>
        <dbReference type="Google" id="ProtNLM"/>
    </source>
</evidence>
<gene>
    <name evidence="2" type="ORF">OXH18_18740</name>
</gene>
<protein>
    <recommendedName>
        <fullName evidence="4">PatU</fullName>
    </recommendedName>
</protein>
<dbReference type="AlphaFoldDB" id="A0A9E9C7F8"/>
<dbReference type="KEGG" id="tsin:OXH18_18740"/>
<accession>A0A9E9C7F8</accession>
<evidence type="ECO:0000256" key="1">
    <source>
        <dbReference type="SAM" id="MobiDB-lite"/>
    </source>
</evidence>
<keyword evidence="3" id="KW-1185">Reference proteome</keyword>
<proteinExistence type="predicted"/>
<dbReference type="EMBL" id="CP113797">
    <property type="protein sequence ID" value="WAL59193.1"/>
    <property type="molecule type" value="Genomic_DNA"/>
</dbReference>
<organism evidence="2 3">
    <name type="scientific">Thermocoleostomius sinensis A174</name>
    <dbReference type="NCBI Taxonomy" id="2016057"/>
    <lineage>
        <taxon>Bacteria</taxon>
        <taxon>Bacillati</taxon>
        <taxon>Cyanobacteriota</taxon>
        <taxon>Cyanophyceae</taxon>
        <taxon>Oculatellales</taxon>
        <taxon>Oculatellaceae</taxon>
        <taxon>Thermocoleostomius</taxon>
    </lineage>
</organism>
<feature type="region of interest" description="Disordered" evidence="1">
    <location>
        <begin position="19"/>
        <end position="54"/>
    </location>
</feature>
<name>A0A9E9C7F8_9CYAN</name>
<sequence length="346" mass="38050">MNNDAEAIQQLFDWLLQEPNPAISAPSGNRASRKASPDESGTSSLQPPYFDPLDSEAVDFMPAELDESSLSSFQQPSSLEFGDIPAVQDRFQALLKRRLRAEIERNPPRFPWETGSFDYEVEYSDLPTPEQVPAGVWAAQLQTLNLPIPMPDRVLVQLLDHCRMVVQSSLQEGAKLVHIVESLFPGQFQSLNQLAGMVLSGPSRSGQAAIAPPANLPRHYDVATPMQQMALSLLAAREILESMTLNVSPSQPYAQQVWQTAVGEIKVEAEYQPQTQQICIQGTLPQAGSLCFRNGPDQSTAVCSEADCVRVALSNLKPNQPYTLEVLLQDSEVPFVFAICPLTSED</sequence>
<dbReference type="RefSeq" id="WP_268608852.1">
    <property type="nucleotide sequence ID" value="NZ_CP113797.1"/>
</dbReference>
<evidence type="ECO:0000313" key="3">
    <source>
        <dbReference type="Proteomes" id="UP001163152"/>
    </source>
</evidence>
<evidence type="ECO:0000313" key="2">
    <source>
        <dbReference type="EMBL" id="WAL59193.1"/>
    </source>
</evidence>